<dbReference type="InterPro" id="IPR000719">
    <property type="entry name" value="Prot_kinase_dom"/>
</dbReference>
<dbReference type="AlphaFoldDB" id="R0GQK2"/>
<dbReference type="GO" id="GO:0004674">
    <property type="term" value="F:protein serine/threonine kinase activity"/>
    <property type="evidence" value="ECO:0007669"/>
    <property type="project" value="UniProtKB-KW"/>
</dbReference>
<proteinExistence type="predicted"/>
<gene>
    <name evidence="7" type="ORF">CARUB_v10007848mg</name>
</gene>
<dbReference type="eggNOG" id="ENOG502QWDY">
    <property type="taxonomic scope" value="Eukaryota"/>
</dbReference>
<accession>R0GQK2</accession>
<dbReference type="GO" id="GO:0005524">
    <property type="term" value="F:ATP binding"/>
    <property type="evidence" value="ECO:0007669"/>
    <property type="project" value="UniProtKB-KW"/>
</dbReference>
<evidence type="ECO:0000256" key="1">
    <source>
        <dbReference type="ARBA" id="ARBA00022527"/>
    </source>
</evidence>
<name>R0GQK2_9BRAS</name>
<dbReference type="EMBL" id="KB870811">
    <property type="protein sequence ID" value="EOA19169.1"/>
    <property type="molecule type" value="Genomic_DNA"/>
</dbReference>
<organism evidence="7 8">
    <name type="scientific">Capsella rubella</name>
    <dbReference type="NCBI Taxonomy" id="81985"/>
    <lineage>
        <taxon>Eukaryota</taxon>
        <taxon>Viridiplantae</taxon>
        <taxon>Streptophyta</taxon>
        <taxon>Embryophyta</taxon>
        <taxon>Tracheophyta</taxon>
        <taxon>Spermatophyta</taxon>
        <taxon>Magnoliopsida</taxon>
        <taxon>eudicotyledons</taxon>
        <taxon>Gunneridae</taxon>
        <taxon>Pentapetalae</taxon>
        <taxon>rosids</taxon>
        <taxon>malvids</taxon>
        <taxon>Brassicales</taxon>
        <taxon>Brassicaceae</taxon>
        <taxon>Camelineae</taxon>
        <taxon>Capsella</taxon>
    </lineage>
</organism>
<evidence type="ECO:0000259" key="6">
    <source>
        <dbReference type="PROSITE" id="PS50011"/>
    </source>
</evidence>
<evidence type="ECO:0000256" key="5">
    <source>
        <dbReference type="ARBA" id="ARBA00022840"/>
    </source>
</evidence>
<evidence type="ECO:0000256" key="3">
    <source>
        <dbReference type="ARBA" id="ARBA00022741"/>
    </source>
</evidence>
<keyword evidence="1" id="KW-0723">Serine/threonine-protein kinase</keyword>
<evidence type="ECO:0000256" key="4">
    <source>
        <dbReference type="ARBA" id="ARBA00022777"/>
    </source>
</evidence>
<keyword evidence="5" id="KW-0067">ATP-binding</keyword>
<dbReference type="InterPro" id="IPR011009">
    <property type="entry name" value="Kinase-like_dom_sf"/>
</dbReference>
<keyword evidence="8" id="KW-1185">Reference proteome</keyword>
<feature type="domain" description="Protein kinase" evidence="6">
    <location>
        <begin position="1"/>
        <end position="147"/>
    </location>
</feature>
<protein>
    <recommendedName>
        <fullName evidence="6">Protein kinase domain-containing protein</fullName>
    </recommendedName>
</protein>
<dbReference type="Proteomes" id="UP000029121">
    <property type="component" value="Unassembled WGS sequence"/>
</dbReference>
<dbReference type="InterPro" id="IPR008271">
    <property type="entry name" value="Ser/Thr_kinase_AS"/>
</dbReference>
<dbReference type="PROSITE" id="PS00108">
    <property type="entry name" value="PROTEIN_KINASE_ST"/>
    <property type="match status" value="1"/>
</dbReference>
<dbReference type="Pfam" id="PF00069">
    <property type="entry name" value="Pkinase"/>
    <property type="match status" value="1"/>
</dbReference>
<dbReference type="PROSITE" id="PS50011">
    <property type="entry name" value="PROTEIN_KINASE_DOM"/>
    <property type="match status" value="1"/>
</dbReference>
<sequence>MANAEFRTEVVSDDQTATQESCSEFVIVHRDLKSSNVLLDELMLPKISDFGTARQFGFDITQAITRRILSGKTDVYSFGVLVPEIITGKRNSGTGLGEGTDLPTLAWQNYVEGTSMDLIDSMFLIYYSKTRLVQCLEIALSCIQETA</sequence>
<dbReference type="GO" id="GO:0005886">
    <property type="term" value="C:plasma membrane"/>
    <property type="evidence" value="ECO:0007669"/>
    <property type="project" value="TreeGrafter"/>
</dbReference>
<reference evidence="8" key="1">
    <citation type="journal article" date="2013" name="Nat. Genet.">
        <title>The Capsella rubella genome and the genomic consequences of rapid mating system evolution.</title>
        <authorList>
            <person name="Slotte T."/>
            <person name="Hazzouri K.M."/>
            <person name="Agren J.A."/>
            <person name="Koenig D."/>
            <person name="Maumus F."/>
            <person name="Guo Y.L."/>
            <person name="Steige K."/>
            <person name="Platts A.E."/>
            <person name="Escobar J.S."/>
            <person name="Newman L.K."/>
            <person name="Wang W."/>
            <person name="Mandakova T."/>
            <person name="Vello E."/>
            <person name="Smith L.M."/>
            <person name="Henz S.R."/>
            <person name="Steffen J."/>
            <person name="Takuno S."/>
            <person name="Brandvain Y."/>
            <person name="Coop G."/>
            <person name="Andolfatto P."/>
            <person name="Hu T.T."/>
            <person name="Blanchette M."/>
            <person name="Clark R.M."/>
            <person name="Quesneville H."/>
            <person name="Nordborg M."/>
            <person name="Gaut B.S."/>
            <person name="Lysak M.A."/>
            <person name="Jenkins J."/>
            <person name="Grimwood J."/>
            <person name="Chapman J."/>
            <person name="Prochnik S."/>
            <person name="Shu S."/>
            <person name="Rokhsar D."/>
            <person name="Schmutz J."/>
            <person name="Weigel D."/>
            <person name="Wright S.I."/>
        </authorList>
    </citation>
    <scope>NUCLEOTIDE SEQUENCE [LARGE SCALE GENOMIC DNA]</scope>
    <source>
        <strain evidence="8">cv. Monte Gargano</strain>
    </source>
</reference>
<dbReference type="PANTHER" id="PTHR27002">
    <property type="entry name" value="RECEPTOR-LIKE SERINE/THREONINE-PROTEIN KINASE SD1-8"/>
    <property type="match status" value="1"/>
</dbReference>
<dbReference type="Gene3D" id="1.10.510.10">
    <property type="entry name" value="Transferase(Phosphotransferase) domain 1"/>
    <property type="match status" value="1"/>
</dbReference>
<keyword evidence="3" id="KW-0547">Nucleotide-binding</keyword>
<keyword evidence="2" id="KW-0808">Transferase</keyword>
<evidence type="ECO:0000256" key="2">
    <source>
        <dbReference type="ARBA" id="ARBA00022679"/>
    </source>
</evidence>
<evidence type="ECO:0000313" key="7">
    <source>
        <dbReference type="EMBL" id="EOA19169.1"/>
    </source>
</evidence>
<evidence type="ECO:0000313" key="8">
    <source>
        <dbReference type="Proteomes" id="UP000029121"/>
    </source>
</evidence>
<keyword evidence="4" id="KW-0418">Kinase</keyword>
<dbReference type="SUPFAM" id="SSF56112">
    <property type="entry name" value="Protein kinase-like (PK-like)"/>
    <property type="match status" value="1"/>
</dbReference>
<dbReference type="PANTHER" id="PTHR27002:SF1104">
    <property type="entry name" value="CYSTEINE-RICH RECEPTOR-LIKE PROTEIN KINASE 27-RELATED"/>
    <property type="match status" value="1"/>
</dbReference>